<evidence type="ECO:0000256" key="4">
    <source>
        <dbReference type="SAM" id="Coils"/>
    </source>
</evidence>
<dbReference type="PANTHER" id="PTHR15107:SF0">
    <property type="entry name" value="DNA ENDONUCLEASE ACTIVATOR CTP1 C-TERMINAL DOMAIN-CONTAINING PROTEIN"/>
    <property type="match status" value="1"/>
</dbReference>
<dbReference type="Proteomes" id="UP001180020">
    <property type="component" value="Unassembled WGS sequence"/>
</dbReference>
<dbReference type="GO" id="GO:0003684">
    <property type="term" value="F:damaged DNA binding"/>
    <property type="evidence" value="ECO:0007669"/>
    <property type="project" value="TreeGrafter"/>
</dbReference>
<feature type="region of interest" description="Disordered" evidence="5">
    <location>
        <begin position="358"/>
        <end position="377"/>
    </location>
</feature>
<dbReference type="InterPro" id="IPR013882">
    <property type="entry name" value="Ctp1_C"/>
</dbReference>
<evidence type="ECO:0000256" key="1">
    <source>
        <dbReference type="ARBA" id="ARBA00004123"/>
    </source>
</evidence>
<feature type="domain" description="DNA endonuclease activator Ctp1 C-terminal" evidence="6">
    <location>
        <begin position="487"/>
        <end position="513"/>
    </location>
</feature>
<feature type="region of interest" description="Disordered" evidence="5">
    <location>
        <begin position="254"/>
        <end position="299"/>
    </location>
</feature>
<evidence type="ECO:0000313" key="7">
    <source>
        <dbReference type="EMBL" id="KAK1282531.1"/>
    </source>
</evidence>
<proteinExistence type="predicted"/>
<keyword evidence="8" id="KW-1185">Reference proteome</keyword>
<reference evidence="7" key="2">
    <citation type="submission" date="2023-06" db="EMBL/GenBank/DDBJ databases">
        <authorList>
            <person name="Ma L."/>
            <person name="Liu K.-W."/>
            <person name="Li Z."/>
            <person name="Hsiao Y.-Y."/>
            <person name="Qi Y."/>
            <person name="Fu T."/>
            <person name="Tang G."/>
            <person name="Zhang D."/>
            <person name="Sun W.-H."/>
            <person name="Liu D.-K."/>
            <person name="Li Y."/>
            <person name="Chen G.-Z."/>
            <person name="Liu X.-D."/>
            <person name="Liao X.-Y."/>
            <person name="Jiang Y.-T."/>
            <person name="Yu X."/>
            <person name="Hao Y."/>
            <person name="Huang J."/>
            <person name="Zhao X.-W."/>
            <person name="Ke S."/>
            <person name="Chen Y.-Y."/>
            <person name="Wu W.-L."/>
            <person name="Hsu J.-L."/>
            <person name="Lin Y.-F."/>
            <person name="Huang M.-D."/>
            <person name="Li C.-Y."/>
            <person name="Huang L."/>
            <person name="Wang Z.-W."/>
            <person name="Zhao X."/>
            <person name="Zhong W.-Y."/>
            <person name="Peng D.-H."/>
            <person name="Ahmad S."/>
            <person name="Lan S."/>
            <person name="Zhang J.-S."/>
            <person name="Tsai W.-C."/>
            <person name="Van De Peer Y."/>
            <person name="Liu Z.-J."/>
        </authorList>
    </citation>
    <scope>NUCLEOTIDE SEQUENCE</scope>
    <source>
        <strain evidence="7">CP</strain>
        <tissue evidence="7">Leaves</tissue>
    </source>
</reference>
<keyword evidence="3" id="KW-0539">Nucleus</keyword>
<dbReference type="InterPro" id="IPR033316">
    <property type="entry name" value="RBBP8-like"/>
</dbReference>
<name>A0AAV9C1L0_ACOCL</name>
<accession>A0AAV9C1L0</accession>
<dbReference type="PANTHER" id="PTHR15107">
    <property type="entry name" value="RETINOBLASTOMA BINDING PROTEIN 8"/>
    <property type="match status" value="1"/>
</dbReference>
<protein>
    <submittedName>
        <fullName evidence="7">Protein gamma response 1</fullName>
    </submittedName>
</protein>
<evidence type="ECO:0000256" key="2">
    <source>
        <dbReference type="ARBA" id="ARBA00022763"/>
    </source>
</evidence>
<dbReference type="GO" id="GO:0010792">
    <property type="term" value="P:DNA double-strand break processing involved in repair via single-strand annealing"/>
    <property type="evidence" value="ECO:0007669"/>
    <property type="project" value="TreeGrafter"/>
</dbReference>
<reference evidence="7" key="1">
    <citation type="journal article" date="2023" name="Nat. Commun.">
        <title>Diploid and tetraploid genomes of Acorus and the evolution of monocots.</title>
        <authorList>
            <person name="Ma L."/>
            <person name="Liu K.W."/>
            <person name="Li Z."/>
            <person name="Hsiao Y.Y."/>
            <person name="Qi Y."/>
            <person name="Fu T."/>
            <person name="Tang G.D."/>
            <person name="Zhang D."/>
            <person name="Sun W.H."/>
            <person name="Liu D.K."/>
            <person name="Li Y."/>
            <person name="Chen G.Z."/>
            <person name="Liu X.D."/>
            <person name="Liao X.Y."/>
            <person name="Jiang Y.T."/>
            <person name="Yu X."/>
            <person name="Hao Y."/>
            <person name="Huang J."/>
            <person name="Zhao X.W."/>
            <person name="Ke S."/>
            <person name="Chen Y.Y."/>
            <person name="Wu W.L."/>
            <person name="Hsu J.L."/>
            <person name="Lin Y.F."/>
            <person name="Huang M.D."/>
            <person name="Li C.Y."/>
            <person name="Huang L."/>
            <person name="Wang Z.W."/>
            <person name="Zhao X."/>
            <person name="Zhong W.Y."/>
            <person name="Peng D.H."/>
            <person name="Ahmad S."/>
            <person name="Lan S."/>
            <person name="Zhang J.S."/>
            <person name="Tsai W.C."/>
            <person name="Van de Peer Y."/>
            <person name="Liu Z.J."/>
        </authorList>
    </citation>
    <scope>NUCLEOTIDE SEQUENCE</scope>
    <source>
        <strain evidence="7">CP</strain>
    </source>
</reference>
<dbReference type="Pfam" id="PF08573">
    <property type="entry name" value="SAE2"/>
    <property type="match status" value="1"/>
</dbReference>
<evidence type="ECO:0000259" key="6">
    <source>
        <dbReference type="Pfam" id="PF08573"/>
    </source>
</evidence>
<evidence type="ECO:0000256" key="3">
    <source>
        <dbReference type="ARBA" id="ARBA00023242"/>
    </source>
</evidence>
<organism evidence="7 8">
    <name type="scientific">Acorus calamus</name>
    <name type="common">Sweet flag</name>
    <dbReference type="NCBI Taxonomy" id="4465"/>
    <lineage>
        <taxon>Eukaryota</taxon>
        <taxon>Viridiplantae</taxon>
        <taxon>Streptophyta</taxon>
        <taxon>Embryophyta</taxon>
        <taxon>Tracheophyta</taxon>
        <taxon>Spermatophyta</taxon>
        <taxon>Magnoliopsida</taxon>
        <taxon>Liliopsida</taxon>
        <taxon>Acoraceae</taxon>
        <taxon>Acorus</taxon>
    </lineage>
</organism>
<keyword evidence="2" id="KW-0227">DNA damage</keyword>
<evidence type="ECO:0000313" key="8">
    <source>
        <dbReference type="Proteomes" id="UP001180020"/>
    </source>
</evidence>
<keyword evidence="4" id="KW-0175">Coiled coil</keyword>
<dbReference type="EMBL" id="JAUJYO010000022">
    <property type="protein sequence ID" value="KAK1282531.1"/>
    <property type="molecule type" value="Genomic_DNA"/>
</dbReference>
<feature type="compositionally biased region" description="Basic and acidic residues" evidence="5">
    <location>
        <begin position="254"/>
        <end position="270"/>
    </location>
</feature>
<feature type="coiled-coil region" evidence="4">
    <location>
        <begin position="117"/>
        <end position="193"/>
    </location>
</feature>
<evidence type="ECO:0000256" key="5">
    <source>
        <dbReference type="SAM" id="MobiDB-lite"/>
    </source>
</evidence>
<dbReference type="GO" id="GO:0005634">
    <property type="term" value="C:nucleus"/>
    <property type="evidence" value="ECO:0007669"/>
    <property type="project" value="UniProtKB-SubCell"/>
</dbReference>
<comment type="caution">
    <text evidence="7">The sequence shown here is derived from an EMBL/GenBank/DDBJ whole genome shotgun (WGS) entry which is preliminary data.</text>
</comment>
<comment type="subcellular location">
    <subcellularLocation>
        <location evidence="1">Nucleus</location>
    </subcellularLocation>
</comment>
<gene>
    <name evidence="7" type="primary">GR1</name>
    <name evidence="7" type="ORF">QJS10_CPB22g01408</name>
</gene>
<dbReference type="AlphaFoldDB" id="A0AAV9C1L0"/>
<sequence>MNKNMVSLVRQNRRVARTLNSVTSACNVFQISSGQPSLLFPNMESCLKDSVQLENSVDMDDSKYFTGLSTILVATIQEVKDRVTQIEFIFCNQLFPNFQSRTTTLQKKLVEVKRAMKDDCEKREASLKQQIEELSLKMEHFQAESRHLVASLEHEKAKSMNYEIEKRLLLANLESLEKSGAELKEKLKQKDDEVLREKELQEKLLHKIDMQDNELSAEKEKRIKLTMEYVKLKEMYKSALSQNKYLIQKMVDAPEKNPHDKPTLAERDPHVLYPNKKVAQDPSSEDPDATQLDSMPKEQKKQIVFQEESDNGKSHKLAEQTEPKNNIKFSAFSSVLRLPKRPANANAELFCASRRPSSSWRGTRARQGAGGADPHDDFLDTPIENIRGNLNKAQTELVPDCAVPPPKDMDFNNSDEETQEMNVQPVEERQHASIPKPGGRVYKYIEPVRKKAERENLKGVECKQCKKFYDAVLPKDGVDGQRRIRCEHHDGVSRHRYRYVPPDTPEGFWNIGFDSDV</sequence>